<dbReference type="AlphaFoldDB" id="A0A4D4L1S7"/>
<evidence type="ECO:0000313" key="3">
    <source>
        <dbReference type="Proteomes" id="UP000301309"/>
    </source>
</evidence>
<name>A0A4D4L1S7_STRVO</name>
<feature type="region of interest" description="Disordered" evidence="1">
    <location>
        <begin position="65"/>
        <end position="89"/>
    </location>
</feature>
<reference evidence="2 3" key="1">
    <citation type="journal article" date="2020" name="Int. J. Syst. Evol. Microbiol.">
        <title>Reclassification of Streptomyces castelarensis and Streptomyces sporoclivatus as later heterotypic synonyms of Streptomyces antimycoticus.</title>
        <authorList>
            <person name="Komaki H."/>
            <person name="Tamura T."/>
        </authorList>
    </citation>
    <scope>NUCLEOTIDE SEQUENCE [LARGE SCALE GENOMIC DNA]</scope>
    <source>
        <strain evidence="2 3">NBRC 13459</strain>
    </source>
</reference>
<proteinExistence type="predicted"/>
<sequence>MAGGGAGVEGTDGGTGVGRAPGPSCGGEPESSDSLRTFGAFVRPRGVRRGLATVAAIVTIEYGGDGDAWSWLDSPGCPGDRDRAGAERL</sequence>
<feature type="region of interest" description="Disordered" evidence="1">
    <location>
        <begin position="1"/>
        <end position="35"/>
    </location>
</feature>
<dbReference type="EMBL" id="BJHW01000001">
    <property type="protein sequence ID" value="GDY53116.1"/>
    <property type="molecule type" value="Genomic_DNA"/>
</dbReference>
<dbReference type="Proteomes" id="UP000301309">
    <property type="component" value="Unassembled WGS sequence"/>
</dbReference>
<evidence type="ECO:0000313" key="2">
    <source>
        <dbReference type="EMBL" id="GDY53116.1"/>
    </source>
</evidence>
<feature type="compositionally biased region" description="Gly residues" evidence="1">
    <location>
        <begin position="1"/>
        <end position="19"/>
    </location>
</feature>
<organism evidence="2 3">
    <name type="scientific">Streptomyces violaceusniger</name>
    <dbReference type="NCBI Taxonomy" id="68280"/>
    <lineage>
        <taxon>Bacteria</taxon>
        <taxon>Bacillati</taxon>
        <taxon>Actinomycetota</taxon>
        <taxon>Actinomycetes</taxon>
        <taxon>Kitasatosporales</taxon>
        <taxon>Streptomycetaceae</taxon>
        <taxon>Streptomyces</taxon>
        <taxon>Streptomyces violaceusniger group</taxon>
    </lineage>
</organism>
<accession>A0A4D4L1S7</accession>
<feature type="compositionally biased region" description="Basic and acidic residues" evidence="1">
    <location>
        <begin position="79"/>
        <end position="89"/>
    </location>
</feature>
<keyword evidence="3" id="KW-1185">Reference proteome</keyword>
<comment type="caution">
    <text evidence="2">The sequence shown here is derived from an EMBL/GenBank/DDBJ whole genome shotgun (WGS) entry which is preliminary data.</text>
</comment>
<gene>
    <name evidence="2" type="ORF">SVIO_037390</name>
</gene>
<protein>
    <submittedName>
        <fullName evidence="2">Uncharacterized protein</fullName>
    </submittedName>
</protein>
<evidence type="ECO:0000256" key="1">
    <source>
        <dbReference type="SAM" id="MobiDB-lite"/>
    </source>
</evidence>